<dbReference type="CDD" id="cd00130">
    <property type="entry name" value="PAS"/>
    <property type="match status" value="2"/>
</dbReference>
<keyword evidence="6" id="KW-0067">ATP-binding</keyword>
<dbReference type="RefSeq" id="WP_069956744.1">
    <property type="nucleotide sequence ID" value="NZ_MCGG01000008.1"/>
</dbReference>
<evidence type="ECO:0000256" key="3">
    <source>
        <dbReference type="ARBA" id="ARBA00022679"/>
    </source>
</evidence>
<dbReference type="InterPro" id="IPR000160">
    <property type="entry name" value="GGDEF_dom"/>
</dbReference>
<dbReference type="PANTHER" id="PTHR46663:SF3">
    <property type="entry name" value="SLL0267 PROTEIN"/>
    <property type="match status" value="1"/>
</dbReference>
<evidence type="ECO:0000256" key="1">
    <source>
        <dbReference type="ARBA" id="ARBA00000085"/>
    </source>
</evidence>
<evidence type="ECO:0000259" key="9">
    <source>
        <dbReference type="PROSITE" id="PS50112"/>
    </source>
</evidence>
<comment type="function">
    <text evidence="7">Putative oxygen sensor; modulates the activity of FixJ, a transcriptional activator of nitrogen fixation fixK gene. FixL probably acts as a kinase that phosphorylates FixJ.</text>
</comment>
<dbReference type="Pfam" id="PF13426">
    <property type="entry name" value="PAS_9"/>
    <property type="match status" value="2"/>
</dbReference>
<keyword evidence="3" id="KW-0808">Transferase</keyword>
<feature type="domain" description="PAC" evidence="10">
    <location>
        <begin position="209"/>
        <end position="259"/>
    </location>
</feature>
<dbReference type="Gene3D" id="3.30.450.20">
    <property type="entry name" value="PAS domain"/>
    <property type="match status" value="2"/>
</dbReference>
<dbReference type="OrthoDB" id="9812260at2"/>
<evidence type="ECO:0000313" key="13">
    <source>
        <dbReference type="Proteomes" id="UP000095347"/>
    </source>
</evidence>
<dbReference type="FunFam" id="3.30.450.20:FF:000060">
    <property type="entry name" value="Sensor protein FixL"/>
    <property type="match status" value="1"/>
</dbReference>
<keyword evidence="4" id="KW-0547">Nucleotide-binding</keyword>
<dbReference type="InterPro" id="IPR000700">
    <property type="entry name" value="PAS-assoc_C"/>
</dbReference>
<organism evidence="12 13">
    <name type="scientific">Magnetovibrio blakemorei</name>
    <dbReference type="NCBI Taxonomy" id="28181"/>
    <lineage>
        <taxon>Bacteria</taxon>
        <taxon>Pseudomonadati</taxon>
        <taxon>Pseudomonadota</taxon>
        <taxon>Alphaproteobacteria</taxon>
        <taxon>Rhodospirillales</taxon>
        <taxon>Magnetovibrionaceae</taxon>
        <taxon>Magnetovibrio</taxon>
    </lineage>
</organism>
<evidence type="ECO:0000256" key="4">
    <source>
        <dbReference type="ARBA" id="ARBA00022741"/>
    </source>
</evidence>
<dbReference type="Proteomes" id="UP000095347">
    <property type="component" value="Unassembled WGS sequence"/>
</dbReference>
<name>A0A1E5QB87_9PROT</name>
<dbReference type="PANTHER" id="PTHR46663">
    <property type="entry name" value="DIGUANYLATE CYCLASE DGCT-RELATED"/>
    <property type="match status" value="1"/>
</dbReference>
<evidence type="ECO:0000313" key="12">
    <source>
        <dbReference type="EMBL" id="OEJ69279.1"/>
    </source>
</evidence>
<reference evidence="13" key="1">
    <citation type="submission" date="2016-07" db="EMBL/GenBank/DDBJ databases">
        <authorList>
            <person name="Florea S."/>
            <person name="Webb J.S."/>
            <person name="Jaromczyk J."/>
            <person name="Schardl C.L."/>
        </authorList>
    </citation>
    <scope>NUCLEOTIDE SEQUENCE [LARGE SCALE GENOMIC DNA]</scope>
    <source>
        <strain evidence="13">MV-1</strain>
    </source>
</reference>
<dbReference type="InterPro" id="IPR035965">
    <property type="entry name" value="PAS-like_dom_sf"/>
</dbReference>
<gene>
    <name evidence="12" type="ORF">BEN30_04150</name>
</gene>
<keyword evidence="5" id="KW-0418">Kinase</keyword>
<dbReference type="CDD" id="cd01949">
    <property type="entry name" value="GGDEF"/>
    <property type="match status" value="1"/>
</dbReference>
<dbReference type="SUPFAM" id="SSF55785">
    <property type="entry name" value="PYP-like sensor domain (PAS domain)"/>
    <property type="match status" value="2"/>
</dbReference>
<dbReference type="InterPro" id="IPR000014">
    <property type="entry name" value="PAS"/>
</dbReference>
<evidence type="ECO:0000256" key="8">
    <source>
        <dbReference type="ARBA" id="ARBA00070616"/>
    </source>
</evidence>
<dbReference type="FunFam" id="3.30.70.270:FF:000001">
    <property type="entry name" value="Diguanylate cyclase domain protein"/>
    <property type="match status" value="1"/>
</dbReference>
<dbReference type="InterPro" id="IPR029787">
    <property type="entry name" value="Nucleotide_cyclase"/>
</dbReference>
<dbReference type="GO" id="GO:0005524">
    <property type="term" value="F:ATP binding"/>
    <property type="evidence" value="ECO:0007669"/>
    <property type="project" value="UniProtKB-KW"/>
</dbReference>
<dbReference type="EMBL" id="MCGG01000008">
    <property type="protein sequence ID" value="OEJ69279.1"/>
    <property type="molecule type" value="Genomic_DNA"/>
</dbReference>
<evidence type="ECO:0000256" key="7">
    <source>
        <dbReference type="ARBA" id="ARBA00059827"/>
    </source>
</evidence>
<sequence>MTNSLPPTCNSELLRAISNMVGVLKEGRLIDINPAGVSMLGADTPDAVLGHELAEFIHADYADLIALGIDAFAEEETGVPLKLRPINAMPIDVLMLVRELTQIPDDQGVPSYMVECRDISNYIRASEDARRREQRLANVLGTVRDAIITIDQKGNVQSINAAGERMFGYPKNQVLGQNVKMLMPSHYADHHDHHLHAYVTQGNALSLENSRELEGQHANGAVFPIELTVTEMKEGNQRLFTGVIRDITERKKAQDKIKHMAHHDALTQLPNRNLYIERVERAIVRAERSGKPLAILFVDLDKFKPINDELGHEAGDAVLKAVAERMLTCVRLSDTVARFGGDEFVAILENLDHADSAAVVAQKVISRLLEPIPVADGKLASVGASIGISIFPEDGKTLDELAHAADQAMYAVKESGRNNFKFYREVKSKSA</sequence>
<dbReference type="InterPro" id="IPR001610">
    <property type="entry name" value="PAC"/>
</dbReference>
<dbReference type="SMART" id="SM00091">
    <property type="entry name" value="PAS"/>
    <property type="match status" value="2"/>
</dbReference>
<dbReference type="STRING" id="28181.BEN30_04150"/>
<dbReference type="AlphaFoldDB" id="A0A1E5QB87"/>
<evidence type="ECO:0000256" key="2">
    <source>
        <dbReference type="ARBA" id="ARBA00012438"/>
    </source>
</evidence>
<feature type="domain" description="PAS" evidence="9">
    <location>
        <begin position="132"/>
        <end position="202"/>
    </location>
</feature>
<dbReference type="SUPFAM" id="SSF55073">
    <property type="entry name" value="Nucleotide cyclase"/>
    <property type="match status" value="1"/>
</dbReference>
<evidence type="ECO:0000259" key="11">
    <source>
        <dbReference type="PROSITE" id="PS50887"/>
    </source>
</evidence>
<dbReference type="SMART" id="SM00267">
    <property type="entry name" value="GGDEF"/>
    <property type="match status" value="1"/>
</dbReference>
<dbReference type="NCBIfam" id="TIGR00254">
    <property type="entry name" value="GGDEF"/>
    <property type="match status" value="1"/>
</dbReference>
<dbReference type="PROSITE" id="PS50112">
    <property type="entry name" value="PAS"/>
    <property type="match status" value="1"/>
</dbReference>
<evidence type="ECO:0000256" key="6">
    <source>
        <dbReference type="ARBA" id="ARBA00022840"/>
    </source>
</evidence>
<proteinExistence type="predicted"/>
<protein>
    <recommendedName>
        <fullName evidence="8">Sensor protein FixL</fullName>
        <ecNumber evidence="2">2.7.13.3</ecNumber>
    </recommendedName>
</protein>
<dbReference type="InterPro" id="IPR052163">
    <property type="entry name" value="DGC-Regulatory_Protein"/>
</dbReference>
<dbReference type="PROSITE" id="PS50887">
    <property type="entry name" value="GGDEF"/>
    <property type="match status" value="1"/>
</dbReference>
<evidence type="ECO:0000259" key="10">
    <source>
        <dbReference type="PROSITE" id="PS50113"/>
    </source>
</evidence>
<dbReference type="SMART" id="SM00086">
    <property type="entry name" value="PAC"/>
    <property type="match status" value="1"/>
</dbReference>
<dbReference type="PROSITE" id="PS50113">
    <property type="entry name" value="PAC"/>
    <property type="match status" value="1"/>
</dbReference>
<comment type="caution">
    <text evidence="12">The sequence shown here is derived from an EMBL/GenBank/DDBJ whole genome shotgun (WGS) entry which is preliminary data.</text>
</comment>
<dbReference type="Gene3D" id="3.30.70.270">
    <property type="match status" value="1"/>
</dbReference>
<feature type="domain" description="GGDEF" evidence="11">
    <location>
        <begin position="291"/>
        <end position="425"/>
    </location>
</feature>
<dbReference type="InterPro" id="IPR043128">
    <property type="entry name" value="Rev_trsase/Diguanyl_cyclase"/>
</dbReference>
<keyword evidence="13" id="KW-1185">Reference proteome</keyword>
<dbReference type="NCBIfam" id="TIGR00229">
    <property type="entry name" value="sensory_box"/>
    <property type="match status" value="1"/>
</dbReference>
<evidence type="ECO:0000256" key="5">
    <source>
        <dbReference type="ARBA" id="ARBA00022777"/>
    </source>
</evidence>
<accession>A0A1E5QB87</accession>
<dbReference type="Pfam" id="PF00990">
    <property type="entry name" value="GGDEF"/>
    <property type="match status" value="1"/>
</dbReference>
<dbReference type="GO" id="GO:0004673">
    <property type="term" value="F:protein histidine kinase activity"/>
    <property type="evidence" value="ECO:0007669"/>
    <property type="project" value="UniProtKB-EC"/>
</dbReference>
<dbReference type="EC" id="2.7.13.3" evidence="2"/>
<comment type="catalytic activity">
    <reaction evidence="1">
        <text>ATP + protein L-histidine = ADP + protein N-phospho-L-histidine.</text>
        <dbReference type="EC" id="2.7.13.3"/>
    </reaction>
</comment>